<name>A0ABU7AJ06_9TELE</name>
<accession>A0ABU7AJ06</accession>
<evidence type="ECO:0000313" key="2">
    <source>
        <dbReference type="EMBL" id="MED6237444.1"/>
    </source>
</evidence>
<feature type="compositionally biased region" description="Polar residues" evidence="1">
    <location>
        <begin position="74"/>
        <end position="113"/>
    </location>
</feature>
<reference evidence="2 3" key="1">
    <citation type="submission" date="2021-07" db="EMBL/GenBank/DDBJ databases">
        <authorList>
            <person name="Palmer J.M."/>
        </authorList>
    </citation>
    <scope>NUCLEOTIDE SEQUENCE [LARGE SCALE GENOMIC DNA]</scope>
    <source>
        <strain evidence="2 3">AT_MEX2019</strain>
        <tissue evidence="2">Muscle</tissue>
    </source>
</reference>
<evidence type="ECO:0000313" key="3">
    <source>
        <dbReference type="Proteomes" id="UP001345963"/>
    </source>
</evidence>
<protein>
    <submittedName>
        <fullName evidence="2">Uncharacterized protein</fullName>
    </submittedName>
</protein>
<dbReference type="Proteomes" id="UP001345963">
    <property type="component" value="Unassembled WGS sequence"/>
</dbReference>
<organism evidence="2 3">
    <name type="scientific">Ataeniobius toweri</name>
    <dbReference type="NCBI Taxonomy" id="208326"/>
    <lineage>
        <taxon>Eukaryota</taxon>
        <taxon>Metazoa</taxon>
        <taxon>Chordata</taxon>
        <taxon>Craniata</taxon>
        <taxon>Vertebrata</taxon>
        <taxon>Euteleostomi</taxon>
        <taxon>Actinopterygii</taxon>
        <taxon>Neopterygii</taxon>
        <taxon>Teleostei</taxon>
        <taxon>Neoteleostei</taxon>
        <taxon>Acanthomorphata</taxon>
        <taxon>Ovalentaria</taxon>
        <taxon>Atherinomorphae</taxon>
        <taxon>Cyprinodontiformes</taxon>
        <taxon>Goodeidae</taxon>
        <taxon>Ataeniobius</taxon>
    </lineage>
</organism>
<evidence type="ECO:0000256" key="1">
    <source>
        <dbReference type="SAM" id="MobiDB-lite"/>
    </source>
</evidence>
<comment type="caution">
    <text evidence="2">The sequence shown here is derived from an EMBL/GenBank/DDBJ whole genome shotgun (WGS) entry which is preliminary data.</text>
</comment>
<sequence length="113" mass="13069">MYKPPSKPGPKSIRTRSNLSEPRRNIHQNPYKSSSEPGRNLNQNQVPTPPEPGKNLHKRLDQIYTRTMYKHPSETSPNYQNQVQIFTRSRRNPLSESGTSSHQNQFQSLSEPE</sequence>
<keyword evidence="3" id="KW-1185">Reference proteome</keyword>
<dbReference type="EMBL" id="JAHUTI010015582">
    <property type="protein sequence ID" value="MED6237444.1"/>
    <property type="molecule type" value="Genomic_DNA"/>
</dbReference>
<proteinExistence type="predicted"/>
<gene>
    <name evidence="2" type="ORF">ATANTOWER_025053</name>
</gene>
<feature type="region of interest" description="Disordered" evidence="1">
    <location>
        <begin position="1"/>
        <end position="113"/>
    </location>
</feature>
<feature type="compositionally biased region" description="Polar residues" evidence="1">
    <location>
        <begin position="27"/>
        <end position="46"/>
    </location>
</feature>